<dbReference type="RefSeq" id="WP_257893076.1">
    <property type="nucleotide sequence ID" value="NZ_JAIMBW010000001.1"/>
</dbReference>
<organism evidence="2">
    <name type="scientific">Gymnodinialimonas phycosphaerae</name>
    <dbReference type="NCBI Taxonomy" id="2841589"/>
    <lineage>
        <taxon>Bacteria</taxon>
        <taxon>Pseudomonadati</taxon>
        <taxon>Pseudomonadota</taxon>
        <taxon>Alphaproteobacteria</taxon>
        <taxon>Rhodobacterales</taxon>
        <taxon>Paracoccaceae</taxon>
        <taxon>Gymnodinialimonas</taxon>
    </lineage>
</organism>
<dbReference type="InterPro" id="IPR021308">
    <property type="entry name" value="GfcB"/>
</dbReference>
<feature type="chain" id="PRO_5036949051" evidence="1">
    <location>
        <begin position="21"/>
        <end position="224"/>
    </location>
</feature>
<dbReference type="EMBL" id="JAIMBW010000001">
    <property type="protein sequence ID" value="MBY4893384.1"/>
    <property type="molecule type" value="Genomic_DNA"/>
</dbReference>
<reference evidence="2 3" key="1">
    <citation type="submission" date="2021-07" db="EMBL/GenBank/DDBJ databases">
        <title>Karlodiniumbacter phycospheric gen. nov., sp. nov., a phycosphere bacterium isolated from karlodinium veneficum.</title>
        <authorList>
            <person name="Peng Y."/>
            <person name="Jiang L."/>
            <person name="Lee J."/>
        </authorList>
    </citation>
    <scope>NUCLEOTIDE SEQUENCE</scope>
    <source>
        <strain evidence="2 3">N5</strain>
    </source>
</reference>
<dbReference type="SUPFAM" id="SSF159270">
    <property type="entry name" value="YmcC-like"/>
    <property type="match status" value="1"/>
</dbReference>
<proteinExistence type="predicted"/>
<sequence>MSRLAALLAVATLSACGAAADDPLLGVARGLVQGVFNRDAEVTTVDPRQVLTRDIINQAGLPLILVERHATGTGVTMVRSAVNGTDETWQGDGGAAFTLSREGVLRATRGAGADLYAADIAGTRAALAGGRTGTVGRLHVHVAGDLEQRQTSFRCEITRGGQERIEIFGQARVLTRVTEACHRDPAGDYGFENRYWVDSSGFAWVSEQWAGPELGTFRIERLFR</sequence>
<keyword evidence="1" id="KW-0732">Signal</keyword>
<keyword evidence="3" id="KW-1185">Reference proteome</keyword>
<dbReference type="InterPro" id="IPR023373">
    <property type="entry name" value="YmcC_sf"/>
</dbReference>
<name>A0A975TRU1_9RHOB</name>
<evidence type="ECO:0000313" key="3">
    <source>
        <dbReference type="Proteomes" id="UP000693972"/>
    </source>
</evidence>
<accession>A0A975TRU1</accession>
<dbReference type="Gene3D" id="2.40.360.10">
    <property type="entry name" value="YmcC-like"/>
    <property type="match status" value="1"/>
</dbReference>
<dbReference type="PROSITE" id="PS51257">
    <property type="entry name" value="PROKAR_LIPOPROTEIN"/>
    <property type="match status" value="1"/>
</dbReference>
<dbReference type="Proteomes" id="UP000693972">
    <property type="component" value="Unassembled WGS sequence"/>
</dbReference>
<evidence type="ECO:0000256" key="1">
    <source>
        <dbReference type="SAM" id="SignalP"/>
    </source>
</evidence>
<dbReference type="EMBL" id="CP078073">
    <property type="protein sequence ID" value="QXL86113.1"/>
    <property type="molecule type" value="Genomic_DNA"/>
</dbReference>
<dbReference type="Pfam" id="PF11102">
    <property type="entry name" value="YjbF"/>
    <property type="match status" value="1"/>
</dbReference>
<protein>
    <submittedName>
        <fullName evidence="2">YjbF family lipoprotein</fullName>
    </submittedName>
</protein>
<keyword evidence="2" id="KW-0449">Lipoprotein</keyword>
<evidence type="ECO:0000313" key="2">
    <source>
        <dbReference type="EMBL" id="QXL86113.1"/>
    </source>
</evidence>
<dbReference type="AlphaFoldDB" id="A0A975TRU1"/>
<gene>
    <name evidence="2" type="ORF">KUL25_11475</name>
</gene>
<feature type="signal peptide" evidence="1">
    <location>
        <begin position="1"/>
        <end position="20"/>
    </location>
</feature>